<dbReference type="EMBL" id="JACYFG010000035">
    <property type="protein sequence ID" value="MBD5780231.1"/>
    <property type="molecule type" value="Genomic_DNA"/>
</dbReference>
<evidence type="ECO:0000313" key="3">
    <source>
        <dbReference type="Proteomes" id="UP000622317"/>
    </source>
</evidence>
<dbReference type="SUPFAM" id="SSF52266">
    <property type="entry name" value="SGNH hydrolase"/>
    <property type="match status" value="1"/>
</dbReference>
<comment type="caution">
    <text evidence="2">The sequence shown here is derived from an EMBL/GenBank/DDBJ whole genome shotgun (WGS) entry which is preliminary data.</text>
</comment>
<gene>
    <name evidence="2" type="ORF">IEN85_12075</name>
</gene>
<dbReference type="RefSeq" id="WP_191617342.1">
    <property type="nucleotide sequence ID" value="NZ_JACYFG010000035.1"/>
</dbReference>
<dbReference type="Proteomes" id="UP000622317">
    <property type="component" value="Unassembled WGS sequence"/>
</dbReference>
<keyword evidence="3" id="KW-1185">Reference proteome</keyword>
<organism evidence="2 3">
    <name type="scientific">Pelagicoccus enzymogenes</name>
    <dbReference type="NCBI Taxonomy" id="2773457"/>
    <lineage>
        <taxon>Bacteria</taxon>
        <taxon>Pseudomonadati</taxon>
        <taxon>Verrucomicrobiota</taxon>
        <taxon>Opitutia</taxon>
        <taxon>Puniceicoccales</taxon>
        <taxon>Pelagicoccaceae</taxon>
        <taxon>Pelagicoccus</taxon>
    </lineage>
</organism>
<evidence type="ECO:0000259" key="1">
    <source>
        <dbReference type="Pfam" id="PF08885"/>
    </source>
</evidence>
<proteinExistence type="predicted"/>
<protein>
    <submittedName>
        <fullName evidence="2">GSCFA domain-containing protein</fullName>
    </submittedName>
</protein>
<evidence type="ECO:0000313" key="2">
    <source>
        <dbReference type="EMBL" id="MBD5780231.1"/>
    </source>
</evidence>
<dbReference type="AlphaFoldDB" id="A0A927FAI9"/>
<feature type="domain" description="GSCFA" evidence="1">
    <location>
        <begin position="21"/>
        <end position="257"/>
    </location>
</feature>
<reference evidence="2" key="1">
    <citation type="submission" date="2020-09" db="EMBL/GenBank/DDBJ databases">
        <title>Pelagicoccus enzymogenes sp. nov. with an EPS production, isolated from marine sediment.</title>
        <authorList>
            <person name="Feng X."/>
        </authorList>
    </citation>
    <scope>NUCLEOTIDE SEQUENCE</scope>
    <source>
        <strain evidence="2">NFK12</strain>
    </source>
</reference>
<sequence length="324" mass="37157">MNFHTRVSLPAAKRRYSHAHRFVSLGSCFADEIGKRLSRSLFGCATNPLGNLFNPLAVSEILIRATEGRDFREDEFFEHQELWRHFLVHSSLASTDRERSIQTANQAIKILGENLLSCDLLIITLGSAWVYQKKEYVGAIGHNHKLPLSSFSKRRLSPDEVSITLKRAIQLLRKENKKLEVCVTVSPVRHLRDGLHENNLSKASLLLAVDQMVETCPEIPYFPAYELLLDELRDYRYFAEDLTHPSNSATEYIWSQFRESYFDDKTTELISELDQVLAMLNHRTLHTDTSQYAAFKAALQKRIHSLANEIPQAQSLQDAFQQLP</sequence>
<accession>A0A927FAI9</accession>
<dbReference type="InterPro" id="IPR014982">
    <property type="entry name" value="GSCFA"/>
</dbReference>
<dbReference type="Pfam" id="PF08885">
    <property type="entry name" value="GSCFA"/>
    <property type="match status" value="1"/>
</dbReference>
<name>A0A927FAI9_9BACT</name>